<proteinExistence type="predicted"/>
<reference evidence="2 3" key="1">
    <citation type="submission" date="2017-11" db="EMBL/GenBank/DDBJ databases">
        <title>Genome sequencing of Fusobacterium periodonticum KCOM 1261.</title>
        <authorList>
            <person name="Kook J.-K."/>
            <person name="Park S.-N."/>
            <person name="Lim Y.K."/>
        </authorList>
    </citation>
    <scope>NUCLEOTIDE SEQUENCE [LARGE SCALE GENOMIC DNA]</scope>
    <source>
        <strain evidence="2 3">KCOM 1261</strain>
    </source>
</reference>
<dbReference type="AlphaFoldDB" id="A0A2D3NVH8"/>
<accession>A0A2D3NVH8</accession>
<feature type="chain" id="PRO_5013615582" evidence="1">
    <location>
        <begin position="24"/>
        <end position="152"/>
    </location>
</feature>
<name>A0A2D3NVH8_9FUSO</name>
<evidence type="ECO:0000256" key="1">
    <source>
        <dbReference type="SAM" id="SignalP"/>
    </source>
</evidence>
<dbReference type="EMBL" id="CP024699">
    <property type="protein sequence ID" value="ATV59403.1"/>
    <property type="molecule type" value="Genomic_DNA"/>
</dbReference>
<feature type="signal peptide" evidence="1">
    <location>
        <begin position="1"/>
        <end position="23"/>
    </location>
</feature>
<evidence type="ECO:0000313" key="2">
    <source>
        <dbReference type="EMBL" id="ATV59403.1"/>
    </source>
</evidence>
<evidence type="ECO:0000313" key="3">
    <source>
        <dbReference type="Proteomes" id="UP000230056"/>
    </source>
</evidence>
<dbReference type="Proteomes" id="UP000230056">
    <property type="component" value="Chromosome"/>
</dbReference>
<protein>
    <submittedName>
        <fullName evidence="2">Uncharacterized protein</fullName>
    </submittedName>
</protein>
<sequence>MKKIILGLFLILGVLSFASPSFVDVNKIKQNSYEIYDDDDDFFTFVKSTDEAGISVTFTVIEGVNAKEVSDIIKSSTPDNQQFLSSINNKRAYVNKFANNENGGFTYNFVAKNTKIKDCYISVLYATDNELSNTELNNAVDKVLNEVESYLK</sequence>
<organism evidence="2 3">
    <name type="scientific">Fusobacterium pseudoperiodonticum</name>
    <dbReference type="NCBI Taxonomy" id="2663009"/>
    <lineage>
        <taxon>Bacteria</taxon>
        <taxon>Fusobacteriati</taxon>
        <taxon>Fusobacteriota</taxon>
        <taxon>Fusobacteriia</taxon>
        <taxon>Fusobacteriales</taxon>
        <taxon>Fusobacteriaceae</taxon>
        <taxon>Fusobacterium</taxon>
    </lineage>
</organism>
<gene>
    <name evidence="2" type="ORF">CTM72_06445</name>
</gene>
<dbReference type="RefSeq" id="WP_100024864.1">
    <property type="nucleotide sequence ID" value="NZ_CP024699.1"/>
</dbReference>
<keyword evidence="1" id="KW-0732">Signal</keyword>